<evidence type="ECO:0000313" key="3">
    <source>
        <dbReference type="Proteomes" id="UP001642360"/>
    </source>
</evidence>
<proteinExistence type="predicted"/>
<comment type="caution">
    <text evidence="2">The sequence shown here is derived from an EMBL/GenBank/DDBJ whole genome shotgun (WGS) entry which is preliminary data.</text>
</comment>
<accession>A0ABC8R1Y4</accession>
<reference evidence="2 3" key="1">
    <citation type="submission" date="2024-02" db="EMBL/GenBank/DDBJ databases">
        <authorList>
            <person name="Vignale AGUSTIN F."/>
            <person name="Sosa J E."/>
            <person name="Modenutti C."/>
        </authorList>
    </citation>
    <scope>NUCLEOTIDE SEQUENCE [LARGE SCALE GENOMIC DNA]</scope>
</reference>
<gene>
    <name evidence="2" type="ORF">ILEXP_LOCUS5779</name>
</gene>
<dbReference type="EMBL" id="CAUOFW020000890">
    <property type="protein sequence ID" value="CAK9138431.1"/>
    <property type="molecule type" value="Genomic_DNA"/>
</dbReference>
<keyword evidence="1" id="KW-1133">Transmembrane helix</keyword>
<organism evidence="2 3">
    <name type="scientific">Ilex paraguariensis</name>
    <name type="common">yerba mate</name>
    <dbReference type="NCBI Taxonomy" id="185542"/>
    <lineage>
        <taxon>Eukaryota</taxon>
        <taxon>Viridiplantae</taxon>
        <taxon>Streptophyta</taxon>
        <taxon>Embryophyta</taxon>
        <taxon>Tracheophyta</taxon>
        <taxon>Spermatophyta</taxon>
        <taxon>Magnoliopsida</taxon>
        <taxon>eudicotyledons</taxon>
        <taxon>Gunneridae</taxon>
        <taxon>Pentapetalae</taxon>
        <taxon>asterids</taxon>
        <taxon>campanulids</taxon>
        <taxon>Aquifoliales</taxon>
        <taxon>Aquifoliaceae</taxon>
        <taxon>Ilex</taxon>
    </lineage>
</organism>
<dbReference type="AlphaFoldDB" id="A0ABC8R1Y4"/>
<sequence length="111" mass="13095">MLLYCCWFIHFYSGGCYHLAAFQKYCSRHPKACCSSLLCKALCWHGEFLFLRRLGFHVGLSSKSLKILKLKYFKTHISILFWFLFLSLCGTQILQFSVCMVNFIEFVSRRI</sequence>
<dbReference type="Proteomes" id="UP001642360">
    <property type="component" value="Unassembled WGS sequence"/>
</dbReference>
<keyword evidence="1" id="KW-0812">Transmembrane</keyword>
<keyword evidence="1" id="KW-0472">Membrane</keyword>
<protein>
    <submittedName>
        <fullName evidence="2">Uncharacterized protein</fullName>
    </submittedName>
</protein>
<evidence type="ECO:0000256" key="1">
    <source>
        <dbReference type="SAM" id="Phobius"/>
    </source>
</evidence>
<name>A0ABC8R1Y4_9AQUA</name>
<evidence type="ECO:0000313" key="2">
    <source>
        <dbReference type="EMBL" id="CAK9138431.1"/>
    </source>
</evidence>
<keyword evidence="3" id="KW-1185">Reference proteome</keyword>
<feature type="transmembrane region" description="Helical" evidence="1">
    <location>
        <begin position="79"/>
        <end position="104"/>
    </location>
</feature>